<dbReference type="InterPro" id="IPR014746">
    <property type="entry name" value="Gln_synth/guanido_kin_cat_dom"/>
</dbReference>
<evidence type="ECO:0000259" key="11">
    <source>
        <dbReference type="SMART" id="SM00845"/>
    </source>
</evidence>
<dbReference type="GO" id="GO:0016740">
    <property type="term" value="F:transferase activity"/>
    <property type="evidence" value="ECO:0007669"/>
    <property type="project" value="UniProtKB-KW"/>
</dbReference>
<dbReference type="InterPro" id="IPR004413">
    <property type="entry name" value="GatB"/>
</dbReference>
<evidence type="ECO:0000256" key="4">
    <source>
        <dbReference type="ARBA" id="ARBA00022741"/>
    </source>
</evidence>
<keyword evidence="6 10" id="KW-0648">Protein biosynthesis</keyword>
<dbReference type="InterPro" id="IPR023168">
    <property type="entry name" value="GatB_Yqey_C_2"/>
</dbReference>
<reference evidence="14 15" key="1">
    <citation type="journal article" date="2019" name="Nat. Microbiol.">
        <title>Mediterranean grassland soil C-N compound turnover is dependent on rainfall and depth, and is mediated by genomically divergent microorganisms.</title>
        <authorList>
            <person name="Diamond S."/>
            <person name="Andeer P.F."/>
            <person name="Li Z."/>
            <person name="Crits-Christoph A."/>
            <person name="Burstein D."/>
            <person name="Anantharaman K."/>
            <person name="Lane K.R."/>
            <person name="Thomas B.C."/>
            <person name="Pan C."/>
            <person name="Northen T.R."/>
            <person name="Banfield J.F."/>
        </authorList>
    </citation>
    <scope>NUCLEOTIDE SEQUENCE [LARGE SCALE GENOMIC DNA]</scope>
    <source>
        <strain evidence="12">WS_1</strain>
        <strain evidence="13">WS_5</strain>
    </source>
</reference>
<sequence length="500" mass="55433">MSATRPAPESPSKAEAGAAPGRYETVVGLEVHAQLKTASKIFCCCSTKFGARPNTQVCPICLGLPGVLPILNERAVRFAVMTGIAVGGTIAVRSVFARKNYFYPDLPKGYQISQYDRPLCSGGTVEIHVGGAWKRIGLVRIHLEEDAGKSLHPEGRQGVNTTLVDLNRSGVPLIEIVSEPEIRSGAEAYDYLIRLKQILVYLDVCDGNMEEGSLRCDANVSVRPRGQSVFGTKTEIKNMNSFRNVERAIAFETERQIRLLESGGRVVQETLLWNADKGKAEPMRSKEEAHDYRYFPEPDLLPLDLEPPWIESVRSALPELPHQVRERLTRDFGIPEYDAEVLTETRALASYYEEVARRSGSAKLASNWIMTEVNGIRNKEGQSIEEFPIRPDRLGTLVRMIAEERISGKIGKQLFEMMLTRPEDPEALVKSQGLLPIDDEASLRAIAREVIAANPGPAAEVRAGKERTFAFLVGQAMKQSRGRAHPEKIQDALKKELEAT</sequence>
<dbReference type="InterPro" id="IPR018027">
    <property type="entry name" value="Asn/Gln_amidotransferase"/>
</dbReference>
<dbReference type="Pfam" id="PF02637">
    <property type="entry name" value="GatB_Yqey"/>
    <property type="match status" value="1"/>
</dbReference>
<dbReference type="SUPFAM" id="SSF55931">
    <property type="entry name" value="Glutamine synthetase/guanido kinase"/>
    <property type="match status" value="1"/>
</dbReference>
<organism evidence="12 14">
    <name type="scientific">Eiseniibacteriota bacterium</name>
    <dbReference type="NCBI Taxonomy" id="2212470"/>
    <lineage>
        <taxon>Bacteria</taxon>
        <taxon>Candidatus Eiseniibacteriota</taxon>
    </lineage>
</organism>
<dbReference type="HAMAP" id="MF_00121">
    <property type="entry name" value="GatB"/>
    <property type="match status" value="1"/>
</dbReference>
<protein>
    <recommendedName>
        <fullName evidence="10">Aspartyl/glutamyl-tRNA(Asn/Gln) amidotransferase subunit B</fullName>
        <shortName evidence="10">Asp/Glu-ADT subunit B</shortName>
        <ecNumber evidence="10">6.3.5.-</ecNumber>
    </recommendedName>
</protein>
<dbReference type="FunFam" id="1.10.150.380:FF:000001">
    <property type="entry name" value="Aspartyl/glutamyl-tRNA(Asn/Gln) amidotransferase subunit B"/>
    <property type="match status" value="1"/>
</dbReference>
<dbReference type="GO" id="GO:0050567">
    <property type="term" value="F:glutaminyl-tRNA synthase (glutamine-hydrolyzing) activity"/>
    <property type="evidence" value="ECO:0007669"/>
    <property type="project" value="UniProtKB-UniRule"/>
</dbReference>
<dbReference type="InterPro" id="IPR017959">
    <property type="entry name" value="Asn/Gln-tRNA_amidoTrfase_suB/E"/>
</dbReference>
<evidence type="ECO:0000256" key="7">
    <source>
        <dbReference type="ARBA" id="ARBA00024799"/>
    </source>
</evidence>
<comment type="function">
    <text evidence="7 10">Allows the formation of correctly charged Asn-tRNA(Asn) or Gln-tRNA(Gln) through the transamidation of misacylated Asp-tRNA(Asn) or Glu-tRNA(Gln) in organisms which lack either or both of asparaginyl-tRNA or glutaminyl-tRNA synthetases. The reaction takes place in the presence of glutamine and ATP through an activated phospho-Asp-tRNA(Asn) or phospho-Glu-tRNA(Gln).</text>
</comment>
<dbReference type="Proteomes" id="UP000316292">
    <property type="component" value="Unassembled WGS sequence"/>
</dbReference>
<evidence type="ECO:0000256" key="2">
    <source>
        <dbReference type="ARBA" id="ARBA00011123"/>
    </source>
</evidence>
<dbReference type="Gene3D" id="1.10.150.380">
    <property type="entry name" value="GatB domain, N-terminal subdomain"/>
    <property type="match status" value="1"/>
</dbReference>
<feature type="domain" description="Asn/Gln amidotransferase" evidence="11">
    <location>
        <begin position="350"/>
        <end position="497"/>
    </location>
</feature>
<keyword evidence="12" id="KW-0808">Transferase</keyword>
<evidence type="ECO:0000256" key="8">
    <source>
        <dbReference type="ARBA" id="ARBA00047380"/>
    </source>
</evidence>
<proteinExistence type="inferred from homology"/>
<dbReference type="EMBL" id="VBOV01000030">
    <property type="protein sequence ID" value="TMQ61446.1"/>
    <property type="molecule type" value="Genomic_DNA"/>
</dbReference>
<evidence type="ECO:0000256" key="1">
    <source>
        <dbReference type="ARBA" id="ARBA00005306"/>
    </source>
</evidence>
<dbReference type="NCBIfam" id="TIGR00133">
    <property type="entry name" value="gatB"/>
    <property type="match status" value="1"/>
</dbReference>
<comment type="catalytic activity">
    <reaction evidence="8 10">
        <text>L-aspartyl-tRNA(Asn) + L-glutamine + ATP + H2O = L-asparaginyl-tRNA(Asn) + L-glutamate + ADP + phosphate + 2 H(+)</text>
        <dbReference type="Rhea" id="RHEA:14513"/>
        <dbReference type="Rhea" id="RHEA-COMP:9674"/>
        <dbReference type="Rhea" id="RHEA-COMP:9677"/>
        <dbReference type="ChEBI" id="CHEBI:15377"/>
        <dbReference type="ChEBI" id="CHEBI:15378"/>
        <dbReference type="ChEBI" id="CHEBI:29985"/>
        <dbReference type="ChEBI" id="CHEBI:30616"/>
        <dbReference type="ChEBI" id="CHEBI:43474"/>
        <dbReference type="ChEBI" id="CHEBI:58359"/>
        <dbReference type="ChEBI" id="CHEBI:78515"/>
        <dbReference type="ChEBI" id="CHEBI:78516"/>
        <dbReference type="ChEBI" id="CHEBI:456216"/>
    </reaction>
</comment>
<dbReference type="NCBIfam" id="NF004012">
    <property type="entry name" value="PRK05477.1-2"/>
    <property type="match status" value="1"/>
</dbReference>
<gene>
    <name evidence="10 12" type="primary">gatB</name>
    <name evidence="12" type="ORF">E6K71_06140</name>
    <name evidence="13" type="ORF">E6K75_01275</name>
</gene>
<comment type="subunit">
    <text evidence="2 10">Heterotrimer of A, B and C subunits.</text>
</comment>
<dbReference type="PANTHER" id="PTHR11659:SF0">
    <property type="entry name" value="GLUTAMYL-TRNA(GLN) AMIDOTRANSFERASE SUBUNIT B, MITOCHONDRIAL"/>
    <property type="match status" value="1"/>
</dbReference>
<dbReference type="InterPro" id="IPR017958">
    <property type="entry name" value="Gln-tRNA_amidoTrfase_suB_CS"/>
</dbReference>
<dbReference type="InterPro" id="IPR042114">
    <property type="entry name" value="GatB_C_1"/>
</dbReference>
<evidence type="ECO:0000256" key="9">
    <source>
        <dbReference type="ARBA" id="ARBA00047913"/>
    </source>
</evidence>
<accession>A0A538SC03</accession>
<dbReference type="GO" id="GO:0005524">
    <property type="term" value="F:ATP binding"/>
    <property type="evidence" value="ECO:0007669"/>
    <property type="project" value="UniProtKB-KW"/>
</dbReference>
<dbReference type="InterPro" id="IPR006075">
    <property type="entry name" value="Asn/Gln-tRNA_Trfase_suB/E_cat"/>
</dbReference>
<dbReference type="AlphaFoldDB" id="A0A538SC03"/>
<evidence type="ECO:0000313" key="13">
    <source>
        <dbReference type="EMBL" id="TMQ61446.1"/>
    </source>
</evidence>
<dbReference type="NCBIfam" id="NF004014">
    <property type="entry name" value="PRK05477.1-4"/>
    <property type="match status" value="1"/>
</dbReference>
<keyword evidence="3 10" id="KW-0436">Ligase</keyword>
<keyword evidence="5 10" id="KW-0067">ATP-binding</keyword>
<dbReference type="GO" id="GO:0070681">
    <property type="term" value="P:glutaminyl-tRNAGln biosynthesis via transamidation"/>
    <property type="evidence" value="ECO:0007669"/>
    <property type="project" value="TreeGrafter"/>
</dbReference>
<dbReference type="FunFam" id="1.10.10.410:FF:000001">
    <property type="entry name" value="Aspartyl/glutamyl-tRNA(Asn/Gln) amidotransferase subunit B"/>
    <property type="match status" value="1"/>
</dbReference>
<dbReference type="PANTHER" id="PTHR11659">
    <property type="entry name" value="GLUTAMYL-TRNA GLN AMIDOTRANSFERASE SUBUNIT B MITOCHONDRIAL AND PROKARYOTIC PET112-RELATED"/>
    <property type="match status" value="1"/>
</dbReference>
<evidence type="ECO:0000256" key="3">
    <source>
        <dbReference type="ARBA" id="ARBA00022598"/>
    </source>
</evidence>
<evidence type="ECO:0000313" key="15">
    <source>
        <dbReference type="Proteomes" id="UP000320913"/>
    </source>
</evidence>
<comment type="caution">
    <text evidence="12">The sequence shown here is derived from an EMBL/GenBank/DDBJ whole genome shotgun (WGS) entry which is preliminary data.</text>
</comment>
<dbReference type="Gene3D" id="1.10.10.410">
    <property type="match status" value="1"/>
</dbReference>
<comment type="catalytic activity">
    <reaction evidence="9 10">
        <text>L-glutamyl-tRNA(Gln) + L-glutamine + ATP + H2O = L-glutaminyl-tRNA(Gln) + L-glutamate + ADP + phosphate + H(+)</text>
        <dbReference type="Rhea" id="RHEA:17521"/>
        <dbReference type="Rhea" id="RHEA-COMP:9681"/>
        <dbReference type="Rhea" id="RHEA-COMP:9684"/>
        <dbReference type="ChEBI" id="CHEBI:15377"/>
        <dbReference type="ChEBI" id="CHEBI:15378"/>
        <dbReference type="ChEBI" id="CHEBI:29985"/>
        <dbReference type="ChEBI" id="CHEBI:30616"/>
        <dbReference type="ChEBI" id="CHEBI:43474"/>
        <dbReference type="ChEBI" id="CHEBI:58359"/>
        <dbReference type="ChEBI" id="CHEBI:78520"/>
        <dbReference type="ChEBI" id="CHEBI:78521"/>
        <dbReference type="ChEBI" id="CHEBI:456216"/>
    </reaction>
</comment>
<dbReference type="InterPro" id="IPR003789">
    <property type="entry name" value="Asn/Gln_tRNA_amidoTrase-B-like"/>
</dbReference>
<evidence type="ECO:0000313" key="14">
    <source>
        <dbReference type="Proteomes" id="UP000316292"/>
    </source>
</evidence>
<dbReference type="PROSITE" id="PS01234">
    <property type="entry name" value="GATB"/>
    <property type="match status" value="1"/>
</dbReference>
<dbReference type="EC" id="6.3.5.-" evidence="10"/>
<dbReference type="GO" id="GO:0006412">
    <property type="term" value="P:translation"/>
    <property type="evidence" value="ECO:0007669"/>
    <property type="project" value="UniProtKB-UniRule"/>
</dbReference>
<dbReference type="EMBL" id="VBOR01000063">
    <property type="protein sequence ID" value="TMQ48910.1"/>
    <property type="molecule type" value="Genomic_DNA"/>
</dbReference>
<comment type="similarity">
    <text evidence="1 10">Belongs to the GatB/GatE family. GatB subfamily.</text>
</comment>
<keyword evidence="4 10" id="KW-0547">Nucleotide-binding</keyword>
<name>A0A538SC03_UNCEI</name>
<evidence type="ECO:0000256" key="5">
    <source>
        <dbReference type="ARBA" id="ARBA00022840"/>
    </source>
</evidence>
<dbReference type="SMART" id="SM00845">
    <property type="entry name" value="GatB_Yqey"/>
    <property type="match status" value="1"/>
</dbReference>
<dbReference type="SUPFAM" id="SSF89095">
    <property type="entry name" value="GatB/YqeY motif"/>
    <property type="match status" value="1"/>
</dbReference>
<evidence type="ECO:0000313" key="12">
    <source>
        <dbReference type="EMBL" id="TMQ48910.1"/>
    </source>
</evidence>
<evidence type="ECO:0000256" key="10">
    <source>
        <dbReference type="HAMAP-Rule" id="MF_00121"/>
    </source>
</evidence>
<dbReference type="Proteomes" id="UP000320913">
    <property type="component" value="Unassembled WGS sequence"/>
</dbReference>
<evidence type="ECO:0000256" key="6">
    <source>
        <dbReference type="ARBA" id="ARBA00022917"/>
    </source>
</evidence>
<dbReference type="Pfam" id="PF02934">
    <property type="entry name" value="GatB_N"/>
    <property type="match status" value="1"/>
</dbReference>